<protein>
    <recommendedName>
        <fullName evidence="5">Pentacotripeptide-repeat region of PRORP domain-containing protein</fullName>
    </recommendedName>
</protein>
<dbReference type="VEuPathDB" id="FungiDB:BDEG_22147"/>
<feature type="region of interest" description="Disordered" evidence="2">
    <location>
        <begin position="45"/>
        <end position="107"/>
    </location>
</feature>
<dbReference type="AlphaFoldDB" id="A0A177WDS7"/>
<gene>
    <name evidence="3" type="ORF">BDEG_22147</name>
</gene>
<sequence>MFACKTRALFRIAASSYSSTTQRSFSYNLNRTLIKLYSTDSTQAAVSTESASPPIESASTPIESASTPIESASTPTESASTPTESASPSIESASTSTESASPSTEPNAKLDLSEIILQAEFIQKKAIANSTRPKTIFSLFRPATPTPTYSGLLKALKNQNFSRAYTLYLELQNNYPELLKSANATLYDDILGIINLPQKNVVSDPTIITRASRTNNVYRFMQKQKVDPKMSSFETITYVNSKTKNRIMLDNALEHIERLGLTEKMSIKARANFVYGYITIGDEAQGIHHFKKMCEISRNTFPYKVLIDAYAHTNQPERLFKIIDAMKRSDHTKPNIHCYFPALLCYYRKKDFAKMQELIDDYMAVDGTLCEPLLYAQLLISNHSETPQKGFDYLSDIRNTPFRNTSRVEQEEIICHALCNQTDDMWRQLCSAMVKAIGSCAPSESSETSNDTLDAIKQKIKEHRIRPRAVYTDLLAGYTSQFDHASVKALIPALTTYQILSHKNIVSLILQSCDAAKDFAFEFQLFQDIIGNGHSVSFNHVVKLLRNCEQSDDPAHAKMVQDIYKFAARQYPNQKIHKLKKDVKSESIKADHSDSE</sequence>
<dbReference type="PANTHER" id="PTHR47447:SF17">
    <property type="entry name" value="OS12G0638900 PROTEIN"/>
    <property type="match status" value="1"/>
</dbReference>
<dbReference type="PANTHER" id="PTHR47447">
    <property type="entry name" value="OS03G0856100 PROTEIN"/>
    <property type="match status" value="1"/>
</dbReference>
<proteinExistence type="predicted"/>
<dbReference type="EMBL" id="DS022301">
    <property type="protein sequence ID" value="OAJ38193.1"/>
    <property type="molecule type" value="Genomic_DNA"/>
</dbReference>
<keyword evidence="1" id="KW-0677">Repeat</keyword>
<dbReference type="Gene3D" id="1.25.40.10">
    <property type="entry name" value="Tetratricopeptide repeat domain"/>
    <property type="match status" value="1"/>
</dbReference>
<dbReference type="STRING" id="403673.A0A177WDS7"/>
<name>A0A177WDS7_BATDL</name>
<evidence type="ECO:0000313" key="4">
    <source>
        <dbReference type="Proteomes" id="UP000077115"/>
    </source>
</evidence>
<feature type="compositionally biased region" description="Low complexity" evidence="2">
    <location>
        <begin position="69"/>
        <end position="106"/>
    </location>
</feature>
<evidence type="ECO:0000256" key="2">
    <source>
        <dbReference type="SAM" id="MobiDB-lite"/>
    </source>
</evidence>
<feature type="compositionally biased region" description="Polar residues" evidence="2">
    <location>
        <begin position="45"/>
        <end position="68"/>
    </location>
</feature>
<evidence type="ECO:0000256" key="1">
    <source>
        <dbReference type="ARBA" id="ARBA00022737"/>
    </source>
</evidence>
<organism evidence="3 4">
    <name type="scientific">Batrachochytrium dendrobatidis (strain JEL423)</name>
    <dbReference type="NCBI Taxonomy" id="403673"/>
    <lineage>
        <taxon>Eukaryota</taxon>
        <taxon>Fungi</taxon>
        <taxon>Fungi incertae sedis</taxon>
        <taxon>Chytridiomycota</taxon>
        <taxon>Chytridiomycota incertae sedis</taxon>
        <taxon>Chytridiomycetes</taxon>
        <taxon>Rhizophydiales</taxon>
        <taxon>Rhizophydiales incertae sedis</taxon>
        <taxon>Batrachochytrium</taxon>
    </lineage>
</organism>
<dbReference type="Proteomes" id="UP000077115">
    <property type="component" value="Unassembled WGS sequence"/>
</dbReference>
<evidence type="ECO:0008006" key="5">
    <source>
        <dbReference type="Google" id="ProtNLM"/>
    </source>
</evidence>
<accession>A0A177WDS7</accession>
<reference evidence="3 4" key="2">
    <citation type="submission" date="2016-05" db="EMBL/GenBank/DDBJ databases">
        <title>Lineage-specific infection strategies underlie the spectrum of fungal disease in amphibians.</title>
        <authorList>
            <person name="Cuomo C.A."/>
            <person name="Farrer R.A."/>
            <person name="James T."/>
            <person name="Longcore J."/>
            <person name="Birren B."/>
        </authorList>
    </citation>
    <scope>NUCLEOTIDE SEQUENCE [LARGE SCALE GENOMIC DNA]</scope>
    <source>
        <strain evidence="3 4">JEL423</strain>
    </source>
</reference>
<dbReference type="InterPro" id="IPR011990">
    <property type="entry name" value="TPR-like_helical_dom_sf"/>
</dbReference>
<reference evidence="3 4" key="1">
    <citation type="submission" date="2006-10" db="EMBL/GenBank/DDBJ databases">
        <title>The Genome Sequence of Batrachochytrium dendrobatidis JEL423.</title>
        <authorList>
            <consortium name="The Broad Institute Genome Sequencing Platform"/>
            <person name="Birren B."/>
            <person name="Lander E."/>
            <person name="Galagan J."/>
            <person name="Cuomo C."/>
            <person name="Devon K."/>
            <person name="Jaffe D."/>
            <person name="Butler J."/>
            <person name="Alvarez P."/>
            <person name="Gnerre S."/>
            <person name="Grabherr M."/>
            <person name="Kleber M."/>
            <person name="Mauceli E."/>
            <person name="Brockman W."/>
            <person name="Young S."/>
            <person name="LaButti K."/>
            <person name="Sykes S."/>
            <person name="DeCaprio D."/>
            <person name="Crawford M."/>
            <person name="Koehrsen M."/>
            <person name="Engels R."/>
            <person name="Montgomery P."/>
            <person name="Pearson M."/>
            <person name="Howarth C."/>
            <person name="Larson L."/>
            <person name="White J."/>
            <person name="O'Leary S."/>
            <person name="Kodira C."/>
            <person name="Zeng Q."/>
            <person name="Yandava C."/>
            <person name="Alvarado L."/>
            <person name="Longcore J."/>
            <person name="James T."/>
        </authorList>
    </citation>
    <scope>NUCLEOTIDE SEQUENCE [LARGE SCALE GENOMIC DNA]</scope>
    <source>
        <strain evidence="3 4">JEL423</strain>
    </source>
</reference>
<evidence type="ECO:0000313" key="3">
    <source>
        <dbReference type="EMBL" id="OAJ38193.1"/>
    </source>
</evidence>